<dbReference type="InterPro" id="IPR000674">
    <property type="entry name" value="Ald_Oxase/Xan_DH_a/b"/>
</dbReference>
<evidence type="ECO:0000313" key="6">
    <source>
        <dbReference type="Proteomes" id="UP000292507"/>
    </source>
</evidence>
<dbReference type="SUPFAM" id="SSF56003">
    <property type="entry name" value="Molybdenum cofactor-binding domain"/>
    <property type="match status" value="1"/>
</dbReference>
<name>A0A4Q7Y552_9ACTN</name>
<dbReference type="Gene3D" id="3.90.1170.50">
    <property type="entry name" value="Aldehyde oxidase/xanthine dehydrogenase, a/b hammerhead"/>
    <property type="match status" value="1"/>
</dbReference>
<accession>A0A4Q7Y552</accession>
<evidence type="ECO:0000256" key="2">
    <source>
        <dbReference type="ARBA" id="ARBA00023002"/>
    </source>
</evidence>
<dbReference type="Pfam" id="PF02738">
    <property type="entry name" value="MoCoBD_1"/>
    <property type="match status" value="1"/>
</dbReference>
<keyword evidence="6" id="KW-1185">Reference proteome</keyword>
<evidence type="ECO:0000259" key="4">
    <source>
        <dbReference type="SMART" id="SM01008"/>
    </source>
</evidence>
<evidence type="ECO:0000256" key="3">
    <source>
        <dbReference type="SAM" id="MobiDB-lite"/>
    </source>
</evidence>
<organism evidence="5 6">
    <name type="scientific">Blastococcus saxobsidens</name>
    <dbReference type="NCBI Taxonomy" id="138336"/>
    <lineage>
        <taxon>Bacteria</taxon>
        <taxon>Bacillati</taxon>
        <taxon>Actinomycetota</taxon>
        <taxon>Actinomycetes</taxon>
        <taxon>Geodermatophilales</taxon>
        <taxon>Geodermatophilaceae</taxon>
        <taxon>Blastococcus</taxon>
    </lineage>
</organism>
<keyword evidence="2" id="KW-0560">Oxidoreductase</keyword>
<proteinExistence type="predicted"/>
<sequence>MTERRIVGRSVPRTDAVAKVTGAAVYAVDVVMPDMLHAKVVRSDRAHARIRGVAKDAALAVPGVLAVVTGGDLTGLFPRFGHIVADHAILAIDKVRYYGEPVALVIATDPLIARDAVPLVEVDYEELPAVMDVSAALAADAPVLHEDDYSDVPDADTPPGGNMSRTPVKVTSSHPNVAHESQKGWGDVDVAFTDAHRIVETTVHHPMLYAYAMEPYNAVARFVEGTLEVVSTAQHPFMVASDLARVFSLPLSHVRVSVPYVGGGYGSKSYTKVEPLTAVGSWAVGGRPVKLVLDVEEAIYTTRADSADIVVRSAFAADGSILARDFEITLDTGAYADNSPLVLDKAVNRCFGPYRIPNLRVRGKAVYTSTSPASSYRGFGAFQGNLAGETNIDQAAEQLGIDPAEIRRRNLVHRGERLIPGNRAMDADLVDDLDLLVAELDAGSSGEGRLRGTGFGCAATDAGAVPSSTALVKLLSDGSVLVLTGSSELGQGSRTVLAQIAAEELGVGMERVRVLQSDTATTVFERTTGASRTTTLSGLAVQRACRDVIERVCLAARDVWTDAAGPIEVRDGTVHGPGGRSMSLAEAVQGWFGPGGGEILGQGVVRRTGELAELPPFWEIGMVGVSLEIDPDTGVIEVDQLVTVADVGCAINPTLVEGQDLGAATQGLGGTITEHLVYDGIQIANANMVEYRVPRITDRPRRFRSLIVERADGPGPYGAKGVGEGARNPVPGAVAAAVARAVGVWPDTLPLNPERVWRLIQRAKSTGTASPGSHGSDSGPQ</sequence>
<feature type="region of interest" description="Disordered" evidence="3">
    <location>
        <begin position="151"/>
        <end position="181"/>
    </location>
</feature>
<keyword evidence="1" id="KW-0500">Molybdenum</keyword>
<dbReference type="InterPro" id="IPR036856">
    <property type="entry name" value="Ald_Oxase/Xan_DH_a/b_sf"/>
</dbReference>
<dbReference type="RefSeq" id="WP_104528594.1">
    <property type="nucleotide sequence ID" value="NZ_POQT01000015.1"/>
</dbReference>
<gene>
    <name evidence="5" type="ORF">BKA19_0626</name>
</gene>
<dbReference type="GO" id="GO:0005506">
    <property type="term" value="F:iron ion binding"/>
    <property type="evidence" value="ECO:0007669"/>
    <property type="project" value="InterPro"/>
</dbReference>
<comment type="caution">
    <text evidence="5">The sequence shown here is derived from an EMBL/GenBank/DDBJ whole genome shotgun (WGS) entry which is preliminary data.</text>
</comment>
<feature type="compositionally biased region" description="Polar residues" evidence="3">
    <location>
        <begin position="163"/>
        <end position="175"/>
    </location>
</feature>
<dbReference type="InterPro" id="IPR008274">
    <property type="entry name" value="AldOxase/xan_DH_MoCoBD1"/>
</dbReference>
<dbReference type="InterPro" id="IPR046867">
    <property type="entry name" value="AldOxase/xan_DH_MoCoBD2"/>
</dbReference>
<dbReference type="Pfam" id="PF01315">
    <property type="entry name" value="Ald_Xan_dh_C"/>
    <property type="match status" value="1"/>
</dbReference>
<dbReference type="GO" id="GO:0016491">
    <property type="term" value="F:oxidoreductase activity"/>
    <property type="evidence" value="ECO:0007669"/>
    <property type="project" value="UniProtKB-KW"/>
</dbReference>
<dbReference type="Proteomes" id="UP000292507">
    <property type="component" value="Unassembled WGS sequence"/>
</dbReference>
<dbReference type="AlphaFoldDB" id="A0A4Q7Y552"/>
<dbReference type="PANTHER" id="PTHR11908:SF132">
    <property type="entry name" value="ALDEHYDE OXIDASE 1-RELATED"/>
    <property type="match status" value="1"/>
</dbReference>
<reference evidence="5 6" key="1">
    <citation type="submission" date="2019-02" db="EMBL/GenBank/DDBJ databases">
        <title>Sequencing the genomes of 1000 actinobacteria strains.</title>
        <authorList>
            <person name="Klenk H.-P."/>
        </authorList>
    </citation>
    <scope>NUCLEOTIDE SEQUENCE [LARGE SCALE GENOMIC DNA]</scope>
    <source>
        <strain evidence="5 6">DSM 44509</strain>
    </source>
</reference>
<dbReference type="EMBL" id="SHKV01000001">
    <property type="protein sequence ID" value="RZU30989.1"/>
    <property type="molecule type" value="Genomic_DNA"/>
</dbReference>
<dbReference type="SUPFAM" id="SSF54665">
    <property type="entry name" value="CO dehydrogenase molybdoprotein N-domain-like"/>
    <property type="match status" value="1"/>
</dbReference>
<dbReference type="InterPro" id="IPR016208">
    <property type="entry name" value="Ald_Oxase/xanthine_DH-like"/>
</dbReference>
<dbReference type="InterPro" id="IPR037165">
    <property type="entry name" value="AldOxase/xan_DH_Mopterin-bd_sf"/>
</dbReference>
<dbReference type="PANTHER" id="PTHR11908">
    <property type="entry name" value="XANTHINE DEHYDROGENASE"/>
    <property type="match status" value="1"/>
</dbReference>
<dbReference type="Pfam" id="PF20256">
    <property type="entry name" value="MoCoBD_2"/>
    <property type="match status" value="1"/>
</dbReference>
<dbReference type="OrthoDB" id="9758509at2"/>
<dbReference type="Gene3D" id="3.30.365.10">
    <property type="entry name" value="Aldehyde oxidase/xanthine dehydrogenase, molybdopterin binding domain"/>
    <property type="match status" value="4"/>
</dbReference>
<evidence type="ECO:0000313" key="5">
    <source>
        <dbReference type="EMBL" id="RZU30989.1"/>
    </source>
</evidence>
<evidence type="ECO:0000256" key="1">
    <source>
        <dbReference type="ARBA" id="ARBA00022505"/>
    </source>
</evidence>
<feature type="domain" description="Aldehyde oxidase/xanthine dehydrogenase a/b hammerhead" evidence="4">
    <location>
        <begin position="21"/>
        <end position="128"/>
    </location>
</feature>
<protein>
    <submittedName>
        <fullName evidence="5">CO/xanthine dehydrogenase Mo-binding subunit</fullName>
    </submittedName>
</protein>
<dbReference type="SMART" id="SM01008">
    <property type="entry name" value="Ald_Xan_dh_C"/>
    <property type="match status" value="1"/>
</dbReference>